<dbReference type="OrthoDB" id="9767561at2"/>
<dbReference type="EMBL" id="QHLZ01000011">
    <property type="protein sequence ID" value="PXA64465.1"/>
    <property type="molecule type" value="Genomic_DNA"/>
</dbReference>
<protein>
    <submittedName>
        <fullName evidence="2">Phytoene dehydrogenase</fullName>
    </submittedName>
</protein>
<evidence type="ECO:0000313" key="3">
    <source>
        <dbReference type="Proteomes" id="UP000246303"/>
    </source>
</evidence>
<dbReference type="PANTHER" id="PTHR42841">
    <property type="entry name" value="AMINE OXIDASE"/>
    <property type="match status" value="1"/>
</dbReference>
<dbReference type="Gene3D" id="3.50.50.60">
    <property type="entry name" value="FAD/NAD(P)-binding domain"/>
    <property type="match status" value="1"/>
</dbReference>
<evidence type="ECO:0000259" key="1">
    <source>
        <dbReference type="Pfam" id="PF01593"/>
    </source>
</evidence>
<dbReference type="InterPro" id="IPR036188">
    <property type="entry name" value="FAD/NAD-bd_sf"/>
</dbReference>
<evidence type="ECO:0000313" key="2">
    <source>
        <dbReference type="EMBL" id="PXA64465.1"/>
    </source>
</evidence>
<reference evidence="2 3" key="1">
    <citation type="submission" date="2018-05" db="EMBL/GenBank/DDBJ databases">
        <title>Genetic diversity of glacier-inhabiting Cryobacterium bacteria in China and description of Cryobacterium mengkeensis sp. nov. and Arthrobacter glacialis sp. nov.</title>
        <authorList>
            <person name="Liu Q."/>
            <person name="Xin Y.-H."/>
        </authorList>
    </citation>
    <scope>NUCLEOTIDE SEQUENCE [LARGE SCALE GENOMIC DNA]</scope>
    <source>
        <strain evidence="2 3">GP3</strain>
    </source>
</reference>
<dbReference type="GO" id="GO:0016491">
    <property type="term" value="F:oxidoreductase activity"/>
    <property type="evidence" value="ECO:0007669"/>
    <property type="project" value="InterPro"/>
</dbReference>
<dbReference type="SUPFAM" id="SSF51905">
    <property type="entry name" value="FAD/NAD(P)-binding domain"/>
    <property type="match status" value="1"/>
</dbReference>
<dbReference type="InterPro" id="IPR002937">
    <property type="entry name" value="Amino_oxidase"/>
</dbReference>
<proteinExistence type="predicted"/>
<gene>
    <name evidence="2" type="ORF">CVS29_15105</name>
</gene>
<keyword evidence="3" id="KW-1185">Reference proteome</keyword>
<feature type="domain" description="Amine oxidase" evidence="1">
    <location>
        <begin position="12"/>
        <end position="391"/>
    </location>
</feature>
<organism evidence="2 3">
    <name type="scientific">Arthrobacter psychrochitiniphilus</name>
    <dbReference type="NCBI Taxonomy" id="291045"/>
    <lineage>
        <taxon>Bacteria</taxon>
        <taxon>Bacillati</taxon>
        <taxon>Actinomycetota</taxon>
        <taxon>Actinomycetes</taxon>
        <taxon>Micrococcales</taxon>
        <taxon>Micrococcaceae</taxon>
        <taxon>Arthrobacter</taxon>
    </lineage>
</organism>
<comment type="caution">
    <text evidence="2">The sequence shown here is derived from an EMBL/GenBank/DDBJ whole genome shotgun (WGS) entry which is preliminary data.</text>
</comment>
<name>A0A2V3DND4_9MICC</name>
<dbReference type="AlphaFoldDB" id="A0A2V3DND4"/>
<accession>A0A2V3DND4</accession>
<dbReference type="Pfam" id="PF01593">
    <property type="entry name" value="Amino_oxidase"/>
    <property type="match status" value="1"/>
</dbReference>
<sequence>MAVKVIVIGAGLAGLRAAGLAAKEGHDVTVLEASQSVGGRVDTELIDGFRCDRGFQLINPSYPDAQAALNLNDLDLHPSGRGVAIRNGSGVQVLADPFRHPAYLKGLLGGTLTLGDVAALIRWNRLARSDSLTLQQTIDSAGFSLPLRKVIEQFFSGVVADPDLKTVASSAQTLAWYFVKGIPSLPAQGMEAVAHQLAEPILEHIRFSTPVESLISHNGQVRVVCSSGEELIADRVVVAAGPRTSARLTGQPEPTMNSLTTWWFDAAHRPSKLPFLYLDVREESRLIHTSVISNICPSYAPAGRHLVQATAVGAHGLEDSEAMAQAASIMGVHNPDWRLLVRHDIVNALPCLEPGQRPLESGIDGVIIAGDTTEPSIQGALASGVAAARALGSPTGVLPARERFNDTFTLRIRCIGDASGIWEKLTNLDNHTRAIPLTVVTPAQSRMIDGLEFVGLTSLGPVKMADRMLVRRAEAPTPGKPGLLQVSKFGPVAGEVEASIAQLGSEVEVIWRQSLQPAWLPRWLRPLGTVVARAGYSIGLRKLLT</sequence>
<dbReference type="Proteomes" id="UP000246303">
    <property type="component" value="Unassembled WGS sequence"/>
</dbReference>